<dbReference type="PROSITE" id="PS51755">
    <property type="entry name" value="OMPR_PHOB"/>
    <property type="match status" value="1"/>
</dbReference>
<evidence type="ECO:0000256" key="1">
    <source>
        <dbReference type="ARBA" id="ARBA00005820"/>
    </source>
</evidence>
<feature type="compositionally biased region" description="Low complexity" evidence="7">
    <location>
        <begin position="250"/>
        <end position="279"/>
    </location>
</feature>
<keyword evidence="4" id="KW-0804">Transcription</keyword>
<keyword evidence="5" id="KW-0802">TPR repeat</keyword>
<dbReference type="InterPro" id="IPR041664">
    <property type="entry name" value="AAA_16"/>
</dbReference>
<dbReference type="SUPFAM" id="SSF48452">
    <property type="entry name" value="TPR-like"/>
    <property type="match status" value="2"/>
</dbReference>
<dbReference type="PANTHER" id="PTHR35807">
    <property type="entry name" value="TRANSCRIPTIONAL REGULATOR REDD-RELATED"/>
    <property type="match status" value="1"/>
</dbReference>
<dbReference type="Gene3D" id="3.40.50.300">
    <property type="entry name" value="P-loop containing nucleotide triphosphate hydrolases"/>
    <property type="match status" value="1"/>
</dbReference>
<dbReference type="SMART" id="SM00862">
    <property type="entry name" value="Trans_reg_C"/>
    <property type="match status" value="1"/>
</dbReference>
<evidence type="ECO:0000256" key="6">
    <source>
        <dbReference type="PROSITE-ProRule" id="PRU01091"/>
    </source>
</evidence>
<dbReference type="InterPro" id="IPR016032">
    <property type="entry name" value="Sig_transdc_resp-reg_C-effctor"/>
</dbReference>
<comment type="similarity">
    <text evidence="1">Belongs to the AfsR/DnrI/RedD regulatory family.</text>
</comment>
<feature type="DNA-binding region" description="OmpR/PhoB-type" evidence="6">
    <location>
        <begin position="1"/>
        <end position="89"/>
    </location>
</feature>
<dbReference type="SMART" id="SM01043">
    <property type="entry name" value="BTAD"/>
    <property type="match status" value="1"/>
</dbReference>
<dbReference type="Pfam" id="PF03704">
    <property type="entry name" value="BTAD"/>
    <property type="match status" value="1"/>
</dbReference>
<feature type="repeat" description="TPR" evidence="5">
    <location>
        <begin position="1049"/>
        <end position="1082"/>
    </location>
</feature>
<dbReference type="Pfam" id="PF13191">
    <property type="entry name" value="AAA_16"/>
    <property type="match status" value="1"/>
</dbReference>
<evidence type="ECO:0000256" key="4">
    <source>
        <dbReference type="ARBA" id="ARBA00023163"/>
    </source>
</evidence>
<gene>
    <name evidence="9" type="ORF">GCM10009850_041500</name>
</gene>
<accession>A0ABN3CH27</accession>
<dbReference type="PANTHER" id="PTHR35807:SF1">
    <property type="entry name" value="TRANSCRIPTIONAL REGULATOR REDD"/>
    <property type="match status" value="1"/>
</dbReference>
<evidence type="ECO:0000313" key="10">
    <source>
        <dbReference type="Proteomes" id="UP001499843"/>
    </source>
</evidence>
<dbReference type="InterPro" id="IPR036388">
    <property type="entry name" value="WH-like_DNA-bd_sf"/>
</dbReference>
<organism evidence="9 10">
    <name type="scientific">Nonomuraea monospora</name>
    <dbReference type="NCBI Taxonomy" id="568818"/>
    <lineage>
        <taxon>Bacteria</taxon>
        <taxon>Bacillati</taxon>
        <taxon>Actinomycetota</taxon>
        <taxon>Actinomycetes</taxon>
        <taxon>Streptosporangiales</taxon>
        <taxon>Streptosporangiaceae</taxon>
        <taxon>Nonomuraea</taxon>
    </lineage>
</organism>
<dbReference type="InterPro" id="IPR001054">
    <property type="entry name" value="A/G_cyclase"/>
</dbReference>
<evidence type="ECO:0000259" key="8">
    <source>
        <dbReference type="PROSITE" id="PS51755"/>
    </source>
</evidence>
<dbReference type="Proteomes" id="UP001499843">
    <property type="component" value="Unassembled WGS sequence"/>
</dbReference>
<dbReference type="CDD" id="cd15831">
    <property type="entry name" value="BTAD"/>
    <property type="match status" value="1"/>
</dbReference>
<evidence type="ECO:0000256" key="2">
    <source>
        <dbReference type="ARBA" id="ARBA00023015"/>
    </source>
</evidence>
<dbReference type="InterPro" id="IPR019734">
    <property type="entry name" value="TPR_rpt"/>
</dbReference>
<dbReference type="SUPFAM" id="SSF46894">
    <property type="entry name" value="C-terminal effector domain of the bipartite response regulators"/>
    <property type="match status" value="1"/>
</dbReference>
<feature type="region of interest" description="Disordered" evidence="7">
    <location>
        <begin position="239"/>
        <end position="280"/>
    </location>
</feature>
<dbReference type="InterPro" id="IPR005158">
    <property type="entry name" value="BTAD"/>
</dbReference>
<dbReference type="InterPro" id="IPR029787">
    <property type="entry name" value="Nucleotide_cyclase"/>
</dbReference>
<feature type="region of interest" description="Disordered" evidence="7">
    <location>
        <begin position="616"/>
        <end position="706"/>
    </location>
</feature>
<comment type="caution">
    <text evidence="9">The sequence shown here is derived from an EMBL/GenBank/DDBJ whole genome shotgun (WGS) entry which is preliminary data.</text>
</comment>
<dbReference type="SUPFAM" id="SSF55073">
    <property type="entry name" value="Nucleotide cyclase"/>
    <property type="match status" value="1"/>
</dbReference>
<keyword evidence="3 6" id="KW-0238">DNA-binding</keyword>
<dbReference type="Gene3D" id="1.25.40.10">
    <property type="entry name" value="Tetratricopeptide repeat domain"/>
    <property type="match status" value="3"/>
</dbReference>
<evidence type="ECO:0000313" key="9">
    <source>
        <dbReference type="EMBL" id="GAA2208692.1"/>
    </source>
</evidence>
<dbReference type="CDD" id="cd07302">
    <property type="entry name" value="CHD"/>
    <property type="match status" value="1"/>
</dbReference>
<dbReference type="Gene3D" id="3.30.70.1230">
    <property type="entry name" value="Nucleotide cyclase"/>
    <property type="match status" value="1"/>
</dbReference>
<dbReference type="EMBL" id="BAAAQX010000009">
    <property type="protein sequence ID" value="GAA2208692.1"/>
    <property type="molecule type" value="Genomic_DNA"/>
</dbReference>
<dbReference type="PROSITE" id="PS50005">
    <property type="entry name" value="TPR"/>
    <property type="match status" value="1"/>
</dbReference>
<proteinExistence type="inferred from homology"/>
<reference evidence="9 10" key="1">
    <citation type="journal article" date="2019" name="Int. J. Syst. Evol. Microbiol.">
        <title>The Global Catalogue of Microorganisms (GCM) 10K type strain sequencing project: providing services to taxonomists for standard genome sequencing and annotation.</title>
        <authorList>
            <consortium name="The Broad Institute Genomics Platform"/>
            <consortium name="The Broad Institute Genome Sequencing Center for Infectious Disease"/>
            <person name="Wu L."/>
            <person name="Ma J."/>
        </authorList>
    </citation>
    <scope>NUCLEOTIDE SEQUENCE [LARGE SCALE GENOMIC DNA]</scope>
    <source>
        <strain evidence="9 10">JCM 16114</strain>
    </source>
</reference>
<sequence>MELRILGPLEALADGTTLDLGAAKQQVILGVLLLHPNQVVSAGRLVDEVWGESPPSSAPKIVQGYVSGLRRILGVDAIATRGGGYLAVVPPGTLDADRFERLAREGRAADPGRAAGLFRQALSLWRGEALAGLAFRSSAAGEVERLTEQRIGVVEELMEAELALGGGAALVPGLRELVVAQPYRERPRAQLMLALYRSGRQAEALAVYRDTRRLLAEELGVEPGPELRRMERLVLAQAEELTPGHPTGPPGATGRSAAGRAGAPGRAGASDAAAGRPGALPDAAAGWPGVLPDAAAGRLVAGAEGAAGRAGASDAAPGWSDALSEGAAGRPVTGVGVGYERAVGPGVVSRETSAPDATRRLVTVLAATPASTAALDPELLHHVLDTHARTCADVVTRHGGSVQRPPGRPMAGVFGLREVREDDAPRAVRAAVELRDALRAWQAEVLRDHGVTLPVRLGVESGEAYVPDGAPATGHVFDAASLLQQAAPDGGILLGERTRSLVRTMATTEPHDAVAGTPAWLLCGLRGDPPSLRESPVPFVGRHQELHQLRQALHEVVAGRVCRLVTVLGPPGIGKSRLTARLLEEDTVPVSVAIVRCASDGTGSELPQLVRQVLASGRDERASGQEERAPAEGDGNRAPATDGEGHRVPAMQGEDERAPAAGGETERTERDDEGDRAPTSEGEDKRAGGETERAEGERASGGGEEERVRRILSSAGQPSQADETFWAVRRLLERAAAENPLIVVIDDAQNASPELLDLLDYLVACSTGVPMLLLCLSRERRTAWPDCVVLGPLAEPEAYKLAENAAAGALDQHALGAVVRVAEGNPFFLEQLVAAREETGTAALPMTVQAVLAARIDHLDPAERTVLQYASVEGATFHWGAVTALVRNRAAGDGAVMDRTAGDRTARDRGAGDGGAALVSLVRKNLVRADTPEFADEDAFRFSHALIGEVAYDSLPKRTRADLHERVAGWLAGKPGAQPAAIGHHLEACVRLRQELGLSGERERVLAREAAAHLAAAAPAALLRGDVTAGARLWRRAVALVPRDDPGRAALLPRLGAALYEAGRFEEAHEVLAEAISLGEPRVAALAEVERERVRLQAGTGWSLADARRVSDRALAALRGDDRGLCRAWCLRASIDWTEGRAAAADESWRHAERHAARAGDDRELYEILGWRASAAAFGPMPVATALDLCERSRARVAASPAAMAVILHPVGLLLAMRGEFGRARESLREADEILGELGRLQSAVSHHEAMIELLAGRPAEAESLLRAGYERLSEMGERTLLATTAAMLARALHQRGKDAEAEQACQVSARNAGEEDLPTQVMWRGVQARVLAARGAAGAVEMARESVRLAQRTDLSPIIADALFDLAVVLYASGAHEQACTEARRSRALHERKGNAVSAEHVRAWLAARSPSE</sequence>
<dbReference type="Gene3D" id="1.10.10.10">
    <property type="entry name" value="Winged helix-like DNA-binding domain superfamily/Winged helix DNA-binding domain"/>
    <property type="match status" value="1"/>
</dbReference>
<dbReference type="InterPro" id="IPR001867">
    <property type="entry name" value="OmpR/PhoB-type_DNA-bd"/>
</dbReference>
<dbReference type="SUPFAM" id="SSF52540">
    <property type="entry name" value="P-loop containing nucleoside triphosphate hydrolases"/>
    <property type="match status" value="1"/>
</dbReference>
<name>A0ABN3CH27_9ACTN</name>
<dbReference type="InterPro" id="IPR027417">
    <property type="entry name" value="P-loop_NTPase"/>
</dbReference>
<dbReference type="Pfam" id="PF00486">
    <property type="entry name" value="Trans_reg_C"/>
    <property type="match status" value="1"/>
</dbReference>
<keyword evidence="2" id="KW-0805">Transcription regulation</keyword>
<feature type="compositionally biased region" description="Basic and acidic residues" evidence="7">
    <location>
        <begin position="617"/>
        <end position="635"/>
    </location>
</feature>
<dbReference type="RefSeq" id="WP_344477052.1">
    <property type="nucleotide sequence ID" value="NZ_BAAAQX010000009.1"/>
</dbReference>
<protein>
    <recommendedName>
        <fullName evidence="8">OmpR/PhoB-type domain-containing protein</fullName>
    </recommendedName>
</protein>
<evidence type="ECO:0000256" key="5">
    <source>
        <dbReference type="PROSITE-ProRule" id="PRU00339"/>
    </source>
</evidence>
<feature type="domain" description="OmpR/PhoB-type" evidence="8">
    <location>
        <begin position="1"/>
        <end position="89"/>
    </location>
</feature>
<dbReference type="InterPro" id="IPR011990">
    <property type="entry name" value="TPR-like_helical_dom_sf"/>
</dbReference>
<keyword evidence="10" id="KW-1185">Reference proteome</keyword>
<dbReference type="InterPro" id="IPR051677">
    <property type="entry name" value="AfsR-DnrI-RedD_regulator"/>
</dbReference>
<evidence type="ECO:0000256" key="3">
    <source>
        <dbReference type="ARBA" id="ARBA00023125"/>
    </source>
</evidence>
<evidence type="ECO:0000256" key="7">
    <source>
        <dbReference type="SAM" id="MobiDB-lite"/>
    </source>
</evidence>
<feature type="compositionally biased region" description="Basic and acidic residues" evidence="7">
    <location>
        <begin position="654"/>
        <end position="706"/>
    </location>
</feature>